<evidence type="ECO:0000256" key="12">
    <source>
        <dbReference type="RuleBase" id="RU003357"/>
    </source>
</evidence>
<dbReference type="RefSeq" id="WP_068376991.1">
    <property type="nucleotide sequence ID" value="NZ_LSNE01000005.1"/>
</dbReference>
<dbReference type="GO" id="GO:0006826">
    <property type="term" value="P:iron ion transport"/>
    <property type="evidence" value="ECO:0007669"/>
    <property type="project" value="UniProtKB-KW"/>
</dbReference>
<evidence type="ECO:0000256" key="6">
    <source>
        <dbReference type="ARBA" id="ARBA00023004"/>
    </source>
</evidence>
<evidence type="ECO:0000313" key="16">
    <source>
        <dbReference type="EMBL" id="KXI29458.1"/>
    </source>
</evidence>
<dbReference type="Pfam" id="PF07715">
    <property type="entry name" value="Plug"/>
    <property type="match status" value="1"/>
</dbReference>
<evidence type="ECO:0000256" key="8">
    <source>
        <dbReference type="ARBA" id="ARBA00023077"/>
    </source>
</evidence>
<protein>
    <submittedName>
        <fullName evidence="16">TonB-dependent receptor</fullName>
    </submittedName>
</protein>
<comment type="similarity">
    <text evidence="11 12">Belongs to the TonB-dependent receptor family.</text>
</comment>
<dbReference type="CDD" id="cd01347">
    <property type="entry name" value="ligand_gated_channel"/>
    <property type="match status" value="1"/>
</dbReference>
<feature type="signal peptide" evidence="13">
    <location>
        <begin position="1"/>
        <end position="28"/>
    </location>
</feature>
<dbReference type="SUPFAM" id="SSF56935">
    <property type="entry name" value="Porins"/>
    <property type="match status" value="1"/>
</dbReference>
<dbReference type="InterPro" id="IPR039426">
    <property type="entry name" value="TonB-dep_rcpt-like"/>
</dbReference>
<comment type="subcellular location">
    <subcellularLocation>
        <location evidence="1 11">Cell outer membrane</location>
        <topology evidence="1 11">Multi-pass membrane protein</topology>
    </subcellularLocation>
</comment>
<dbReference type="EMBL" id="LSNE01000005">
    <property type="protein sequence ID" value="KXI29458.1"/>
    <property type="molecule type" value="Genomic_DNA"/>
</dbReference>
<keyword evidence="16" id="KW-0675">Receptor</keyword>
<feature type="chain" id="PRO_5007469304" evidence="13">
    <location>
        <begin position="29"/>
        <end position="708"/>
    </location>
</feature>
<evidence type="ECO:0000259" key="15">
    <source>
        <dbReference type="Pfam" id="PF07715"/>
    </source>
</evidence>
<evidence type="ECO:0000256" key="4">
    <source>
        <dbReference type="ARBA" id="ARBA00022496"/>
    </source>
</evidence>
<feature type="domain" description="TonB-dependent receptor-like beta-barrel" evidence="14">
    <location>
        <begin position="284"/>
        <end position="671"/>
    </location>
</feature>
<keyword evidence="8 12" id="KW-0798">TonB box</keyword>
<dbReference type="Pfam" id="PF00593">
    <property type="entry name" value="TonB_dep_Rec_b-barrel"/>
    <property type="match status" value="1"/>
</dbReference>
<keyword evidence="10 11" id="KW-0998">Cell outer membrane</keyword>
<keyword evidence="6" id="KW-0408">Iron</keyword>
<dbReference type="GO" id="GO:0009279">
    <property type="term" value="C:cell outer membrane"/>
    <property type="evidence" value="ECO:0007669"/>
    <property type="project" value="UniProtKB-SubCell"/>
</dbReference>
<dbReference type="PANTHER" id="PTHR32552:SF81">
    <property type="entry name" value="TONB-DEPENDENT OUTER MEMBRANE RECEPTOR"/>
    <property type="match status" value="1"/>
</dbReference>
<evidence type="ECO:0000256" key="11">
    <source>
        <dbReference type="PROSITE-ProRule" id="PRU01360"/>
    </source>
</evidence>
<keyword evidence="17" id="KW-1185">Reference proteome</keyword>
<evidence type="ECO:0000313" key="17">
    <source>
        <dbReference type="Proteomes" id="UP000070299"/>
    </source>
</evidence>
<comment type="caution">
    <text evidence="16">The sequence shown here is derived from an EMBL/GenBank/DDBJ whole genome shotgun (WGS) entry which is preliminary data.</text>
</comment>
<sequence>MSMRLNKITTALIVPSTLLFVANSQLVAAEESLEEPFEKIVVTSRGRVESLQEIPESITSFNAKQIERAGIKSFRDVADLTPNLSQLDNFRPGLARIQIRGLITPQVGDAPLAFVVDGITASDLEFMNQQLFDIERIEILRGAQGALYGRGAIGGAVNITTRRPTNDFEARVSTSFASGNDLRLSGVASGAVVEDKAYFRVGAYRRDYAGQLDNTFLNKTVDFHEENSVFGKLSIDVSDDSILDLNARLTNTESGIGYYQAVDFDTVEDFSLQVEHNVPGLDTRDLSEFSARFSHEFEASTLELVAGYSESDQSGFSDADFSNQPSDFDGFYYAGAQENILKVESTTFEARLKSNDDSRLRWAVAAFMQERSRDSEYHNYDDMVGNQPMDRSDFDESLIVFSILDDNSSSAWALSTQLNYDLTEQIEVTAAVRYDTDDRESFDSRFVEETFEQKTFSELQPKFSVAYQMNNNTLIYSGYSRGFRSGGFNEPHPDISRTFDKEISDSFEVGFKTSVLNGNGTFNFALFRIDQEDAQITRFNGDTFTLENISVDDVSTQGIEFELSVQASDNLTLMANGGIIDSDIKAFAERPDLIGYSLPHVADYNLNLVAEYEYAMSSELDLILRADVNHTGPRIFSFDIADIQSSKQTIINLRATFEAQDWSVTAFADNITDERQVEDLILLGNSVVSLGRFPNIGSSFGVQFNYDF</sequence>
<keyword evidence="4" id="KW-0410">Iron transport</keyword>
<keyword evidence="2 11" id="KW-0813">Transport</keyword>
<dbReference type="AlphaFoldDB" id="A0A136A2I8"/>
<name>A0A136A2I8_9ALTE</name>
<evidence type="ECO:0000256" key="7">
    <source>
        <dbReference type="ARBA" id="ARBA00023065"/>
    </source>
</evidence>
<dbReference type="OrthoDB" id="7051185at2"/>
<keyword evidence="5 11" id="KW-0812">Transmembrane</keyword>
<evidence type="ECO:0000256" key="3">
    <source>
        <dbReference type="ARBA" id="ARBA00022452"/>
    </source>
</evidence>
<reference evidence="17" key="1">
    <citation type="submission" date="2016-02" db="EMBL/GenBank/DDBJ databases">
        <authorList>
            <person name="Schultz-Johansen M."/>
            <person name="Glaring M.A."/>
            <person name="Bech P.K."/>
            <person name="Stougaard P."/>
        </authorList>
    </citation>
    <scope>NUCLEOTIDE SEQUENCE [LARGE SCALE GENOMIC DNA]</scope>
    <source>
        <strain evidence="17">S66</strain>
    </source>
</reference>
<evidence type="ECO:0000256" key="1">
    <source>
        <dbReference type="ARBA" id="ARBA00004571"/>
    </source>
</evidence>
<dbReference type="InterPro" id="IPR036942">
    <property type="entry name" value="Beta-barrel_TonB_sf"/>
</dbReference>
<evidence type="ECO:0000256" key="2">
    <source>
        <dbReference type="ARBA" id="ARBA00022448"/>
    </source>
</evidence>
<dbReference type="Proteomes" id="UP000070299">
    <property type="component" value="Unassembled WGS sequence"/>
</dbReference>
<dbReference type="InterPro" id="IPR000531">
    <property type="entry name" value="Beta-barrel_TonB"/>
</dbReference>
<keyword evidence="9 11" id="KW-0472">Membrane</keyword>
<dbReference type="PANTHER" id="PTHR32552">
    <property type="entry name" value="FERRICHROME IRON RECEPTOR-RELATED"/>
    <property type="match status" value="1"/>
</dbReference>
<gene>
    <name evidence="16" type="ORF">AX660_11835</name>
</gene>
<dbReference type="Gene3D" id="2.40.170.20">
    <property type="entry name" value="TonB-dependent receptor, beta-barrel domain"/>
    <property type="match status" value="1"/>
</dbReference>
<evidence type="ECO:0000256" key="10">
    <source>
        <dbReference type="ARBA" id="ARBA00023237"/>
    </source>
</evidence>
<feature type="domain" description="TonB-dependent receptor plug" evidence="15">
    <location>
        <begin position="51"/>
        <end position="156"/>
    </location>
</feature>
<proteinExistence type="inferred from homology"/>
<evidence type="ECO:0000256" key="9">
    <source>
        <dbReference type="ARBA" id="ARBA00023136"/>
    </source>
</evidence>
<keyword evidence="13" id="KW-0732">Signal</keyword>
<keyword evidence="3 11" id="KW-1134">Transmembrane beta strand</keyword>
<dbReference type="STRING" id="1799789.AX660_11835"/>
<dbReference type="InterPro" id="IPR012910">
    <property type="entry name" value="Plug_dom"/>
</dbReference>
<evidence type="ECO:0000256" key="13">
    <source>
        <dbReference type="SAM" id="SignalP"/>
    </source>
</evidence>
<evidence type="ECO:0000256" key="5">
    <source>
        <dbReference type="ARBA" id="ARBA00022692"/>
    </source>
</evidence>
<keyword evidence="7" id="KW-0406">Ion transport</keyword>
<dbReference type="PROSITE" id="PS52016">
    <property type="entry name" value="TONB_DEPENDENT_REC_3"/>
    <property type="match status" value="1"/>
</dbReference>
<evidence type="ECO:0000259" key="14">
    <source>
        <dbReference type="Pfam" id="PF00593"/>
    </source>
</evidence>
<accession>A0A136A2I8</accession>
<organism evidence="16 17">
    <name type="scientific">Paraglaciecola hydrolytica</name>
    <dbReference type="NCBI Taxonomy" id="1799789"/>
    <lineage>
        <taxon>Bacteria</taxon>
        <taxon>Pseudomonadati</taxon>
        <taxon>Pseudomonadota</taxon>
        <taxon>Gammaproteobacteria</taxon>
        <taxon>Alteromonadales</taxon>
        <taxon>Alteromonadaceae</taxon>
        <taxon>Paraglaciecola</taxon>
    </lineage>
</organism>